<dbReference type="FunFam" id="1.25.40.570:FF:000016">
    <property type="entry name" value="26S proteasome regulatory subunit"/>
    <property type="match status" value="1"/>
</dbReference>
<organism evidence="5 6">
    <name type="scientific">Steinernema carpocapsae</name>
    <name type="common">Entomopathogenic nematode</name>
    <dbReference type="NCBI Taxonomy" id="34508"/>
    <lineage>
        <taxon>Eukaryota</taxon>
        <taxon>Metazoa</taxon>
        <taxon>Ecdysozoa</taxon>
        <taxon>Nematoda</taxon>
        <taxon>Chromadorea</taxon>
        <taxon>Rhabditida</taxon>
        <taxon>Tylenchina</taxon>
        <taxon>Panagrolaimomorpha</taxon>
        <taxon>Strongyloidoidea</taxon>
        <taxon>Steinernematidae</taxon>
        <taxon>Steinernema</taxon>
    </lineage>
</organism>
<protein>
    <recommendedName>
        <fullName evidence="4">PCI domain-containing protein</fullName>
    </recommendedName>
</protein>
<proteinExistence type="inferred from homology"/>
<reference evidence="5 6" key="2">
    <citation type="journal article" date="2019" name="G3 (Bethesda)">
        <title>Hybrid Assembly of the Genome of the Entomopathogenic Nematode Steinernema carpocapsae Identifies the X-Chromosome.</title>
        <authorList>
            <person name="Serra L."/>
            <person name="Macchietto M."/>
            <person name="Macias-Munoz A."/>
            <person name="McGill C.J."/>
            <person name="Rodriguez I.M."/>
            <person name="Rodriguez B."/>
            <person name="Murad R."/>
            <person name="Mortazavi A."/>
        </authorList>
    </citation>
    <scope>NUCLEOTIDE SEQUENCE [LARGE SCALE GENOMIC DNA]</scope>
    <source>
        <strain evidence="5 6">ALL</strain>
    </source>
</reference>
<dbReference type="SUPFAM" id="SSF46785">
    <property type="entry name" value="Winged helix' DNA-binding domain"/>
    <property type="match status" value="1"/>
</dbReference>
<dbReference type="PANTHER" id="PTHR10678">
    <property type="entry name" value="26S PROTEASOME NON-ATPASE REGULATORY SUBUNIT 11/COP9 SIGNALOSOME COMPLEX SUBUNIT 2"/>
    <property type="match status" value="1"/>
</dbReference>
<keyword evidence="6" id="KW-1185">Reference proteome</keyword>
<gene>
    <name evidence="5" type="ORF">L596_025206</name>
</gene>
<dbReference type="InterPro" id="IPR036390">
    <property type="entry name" value="WH_DNA-bd_sf"/>
</dbReference>
<evidence type="ECO:0000313" key="5">
    <source>
        <dbReference type="EMBL" id="TKR64716.1"/>
    </source>
</evidence>
<dbReference type="InterPro" id="IPR040780">
    <property type="entry name" value="Rpn6_C_helix"/>
</dbReference>
<evidence type="ECO:0000256" key="1">
    <source>
        <dbReference type="ARBA" id="ARBA00007454"/>
    </source>
</evidence>
<dbReference type="InterPro" id="IPR000717">
    <property type="entry name" value="PCI_dom"/>
</dbReference>
<dbReference type="EMBL" id="AZBU02000009">
    <property type="protein sequence ID" value="TKR64716.1"/>
    <property type="molecule type" value="Genomic_DNA"/>
</dbReference>
<sequence length="366" mass="41017">MAAVAEPMSLRSMIEKNLPDFSMGKAKAAKLVREMVNASLAENREGDAKVALVMESIKWAEEQNLAFLRQSLQARLVRLYNDLHRFSAALALSTTLTKELKKVDDKDLLVEVQLEESKACYNLSNMTKAHSALTSARTVANGVYMPPRMQAALDMQSGILHAADERDFKTAFSYFYEAFEGYDSVDEKVDALKALKYMLLCKVMLDAPEEVQTLLSQKLALKYNGADLEAMCAIAAAAKKRSLSEFNEAFQKYETELKEDSVVRKHFNSLNDSMLEKDLCRIIEPYSYVQIAHIATKIGLSQDKVEKKLSQMILDQKFSGSLHQGDGMLIVYDVAPTDVTYETAVKTIHAMGEVVDGLYDYAKKLR</sequence>
<evidence type="ECO:0000259" key="4">
    <source>
        <dbReference type="PROSITE" id="PS50250"/>
    </source>
</evidence>
<evidence type="ECO:0000256" key="3">
    <source>
        <dbReference type="ARBA" id="ARBA00062507"/>
    </source>
</evidence>
<dbReference type="GO" id="GO:0000502">
    <property type="term" value="C:proteasome complex"/>
    <property type="evidence" value="ECO:0007669"/>
    <property type="project" value="UniProtKB-KW"/>
</dbReference>
<dbReference type="OrthoDB" id="1418352at2759"/>
<dbReference type="Pfam" id="PF18055">
    <property type="entry name" value="RPN6_N"/>
    <property type="match status" value="1"/>
</dbReference>
<dbReference type="InterPro" id="IPR050871">
    <property type="entry name" value="26S_Proteasome/COP9_Components"/>
</dbReference>
<accession>A0A4U5M749</accession>
<comment type="similarity">
    <text evidence="1">Belongs to the proteasome subunit S9 family.</text>
</comment>
<feature type="domain" description="PCI" evidence="4">
    <location>
        <begin position="167"/>
        <end position="336"/>
    </location>
</feature>
<comment type="subunit">
    <text evidence="3">Component of the lid subcomplex of the 19S proteasome regulatory particle complex (also named PA700 complex). The 26S proteasome consists of a 20S proteasome core and two 19S regulatory subunits.</text>
</comment>
<dbReference type="PROSITE" id="PS50250">
    <property type="entry name" value="PCI"/>
    <property type="match status" value="1"/>
</dbReference>
<dbReference type="InterPro" id="IPR040773">
    <property type="entry name" value="Rpn6_N"/>
</dbReference>
<dbReference type="AlphaFoldDB" id="A0A4U5M749"/>
<evidence type="ECO:0000313" key="6">
    <source>
        <dbReference type="Proteomes" id="UP000298663"/>
    </source>
</evidence>
<name>A0A4U5M749_STECR</name>
<dbReference type="STRING" id="34508.A0A4U5M749"/>
<dbReference type="Proteomes" id="UP000298663">
    <property type="component" value="Unassembled WGS sequence"/>
</dbReference>
<dbReference type="Pfam" id="PF01399">
    <property type="entry name" value="PCI"/>
    <property type="match status" value="1"/>
</dbReference>
<keyword evidence="2" id="KW-0647">Proteasome</keyword>
<reference evidence="5 6" key="1">
    <citation type="journal article" date="2015" name="Genome Biol.">
        <title>Comparative genomics of Steinernema reveals deeply conserved gene regulatory networks.</title>
        <authorList>
            <person name="Dillman A.R."/>
            <person name="Macchietto M."/>
            <person name="Porter C.F."/>
            <person name="Rogers A."/>
            <person name="Williams B."/>
            <person name="Antoshechkin I."/>
            <person name="Lee M.M."/>
            <person name="Goodwin Z."/>
            <person name="Lu X."/>
            <person name="Lewis E.E."/>
            <person name="Goodrich-Blair H."/>
            <person name="Stock S.P."/>
            <person name="Adams B.J."/>
            <person name="Sternberg P.W."/>
            <person name="Mortazavi A."/>
        </authorList>
    </citation>
    <scope>NUCLEOTIDE SEQUENCE [LARGE SCALE GENOMIC DNA]</scope>
    <source>
        <strain evidence="5 6">ALL</strain>
    </source>
</reference>
<dbReference type="Gene3D" id="1.25.40.570">
    <property type="match status" value="1"/>
</dbReference>
<comment type="caution">
    <text evidence="5">The sequence shown here is derived from an EMBL/GenBank/DDBJ whole genome shotgun (WGS) entry which is preliminary data.</text>
</comment>
<dbReference type="SMART" id="SM00088">
    <property type="entry name" value="PINT"/>
    <property type="match status" value="1"/>
</dbReference>
<dbReference type="SMART" id="SM00753">
    <property type="entry name" value="PAM"/>
    <property type="match status" value="1"/>
</dbReference>
<dbReference type="Pfam" id="PF18503">
    <property type="entry name" value="RPN6_C_helix"/>
    <property type="match status" value="1"/>
</dbReference>
<evidence type="ECO:0000256" key="2">
    <source>
        <dbReference type="ARBA" id="ARBA00022942"/>
    </source>
</evidence>